<protein>
    <submittedName>
        <fullName evidence="1">Uncharacterized protein</fullName>
    </submittedName>
</protein>
<accession>A2EC31</accession>
<dbReference type="InParanoid" id="A2EC31"/>
<name>A2EC31_TRIV3</name>
<keyword evidence="2" id="KW-1185">Reference proteome</keyword>
<dbReference type="Proteomes" id="UP000001542">
    <property type="component" value="Unassembled WGS sequence"/>
</dbReference>
<dbReference type="AlphaFoldDB" id="A2EC31"/>
<gene>
    <name evidence="1" type="ORF">TVAG_138000</name>
</gene>
<reference evidence="1" key="1">
    <citation type="submission" date="2006-10" db="EMBL/GenBank/DDBJ databases">
        <authorList>
            <person name="Amadeo P."/>
            <person name="Zhao Q."/>
            <person name="Wortman J."/>
            <person name="Fraser-Liggett C."/>
            <person name="Carlton J."/>
        </authorList>
    </citation>
    <scope>NUCLEOTIDE SEQUENCE</scope>
    <source>
        <strain evidence="1">G3</strain>
    </source>
</reference>
<dbReference type="KEGG" id="tva:75647435"/>
<organism evidence="1 2">
    <name type="scientific">Trichomonas vaginalis (strain ATCC PRA-98 / G3)</name>
    <dbReference type="NCBI Taxonomy" id="412133"/>
    <lineage>
        <taxon>Eukaryota</taxon>
        <taxon>Metamonada</taxon>
        <taxon>Parabasalia</taxon>
        <taxon>Trichomonadida</taxon>
        <taxon>Trichomonadidae</taxon>
        <taxon>Trichomonas</taxon>
    </lineage>
</organism>
<reference evidence="1" key="2">
    <citation type="journal article" date="2007" name="Science">
        <title>Draft genome sequence of the sexually transmitted pathogen Trichomonas vaginalis.</title>
        <authorList>
            <person name="Carlton J.M."/>
            <person name="Hirt R.P."/>
            <person name="Silva J.C."/>
            <person name="Delcher A.L."/>
            <person name="Schatz M."/>
            <person name="Zhao Q."/>
            <person name="Wortman J.R."/>
            <person name="Bidwell S.L."/>
            <person name="Alsmark U.C.M."/>
            <person name="Besteiro S."/>
            <person name="Sicheritz-Ponten T."/>
            <person name="Noel C.J."/>
            <person name="Dacks J.B."/>
            <person name="Foster P.G."/>
            <person name="Simillion C."/>
            <person name="Van de Peer Y."/>
            <person name="Miranda-Saavedra D."/>
            <person name="Barton G.J."/>
            <person name="Westrop G.D."/>
            <person name="Mueller S."/>
            <person name="Dessi D."/>
            <person name="Fiori P.L."/>
            <person name="Ren Q."/>
            <person name="Paulsen I."/>
            <person name="Zhang H."/>
            <person name="Bastida-Corcuera F.D."/>
            <person name="Simoes-Barbosa A."/>
            <person name="Brown M.T."/>
            <person name="Hayes R.D."/>
            <person name="Mukherjee M."/>
            <person name="Okumura C.Y."/>
            <person name="Schneider R."/>
            <person name="Smith A.J."/>
            <person name="Vanacova S."/>
            <person name="Villalvazo M."/>
            <person name="Haas B.J."/>
            <person name="Pertea M."/>
            <person name="Feldblyum T.V."/>
            <person name="Utterback T.R."/>
            <person name="Shu C.L."/>
            <person name="Osoegawa K."/>
            <person name="de Jong P.J."/>
            <person name="Hrdy I."/>
            <person name="Horvathova L."/>
            <person name="Zubacova Z."/>
            <person name="Dolezal P."/>
            <person name="Malik S.B."/>
            <person name="Logsdon J.M. Jr."/>
            <person name="Henze K."/>
            <person name="Gupta A."/>
            <person name="Wang C.C."/>
            <person name="Dunne R.L."/>
            <person name="Upcroft J.A."/>
            <person name="Upcroft P."/>
            <person name="White O."/>
            <person name="Salzberg S.L."/>
            <person name="Tang P."/>
            <person name="Chiu C.-H."/>
            <person name="Lee Y.-S."/>
            <person name="Embley T.M."/>
            <person name="Coombs G.H."/>
            <person name="Mottram J.C."/>
            <person name="Tachezy J."/>
            <person name="Fraser-Liggett C.M."/>
            <person name="Johnson P.J."/>
        </authorList>
    </citation>
    <scope>NUCLEOTIDE SEQUENCE [LARGE SCALE GENOMIC DNA]</scope>
    <source>
        <strain evidence="1">G3</strain>
    </source>
</reference>
<evidence type="ECO:0000313" key="1">
    <source>
        <dbReference type="EMBL" id="EAY09806.1"/>
    </source>
</evidence>
<dbReference type="RefSeq" id="XP_001322029.1">
    <property type="nucleotide sequence ID" value="XM_001321994.1"/>
</dbReference>
<dbReference type="EMBL" id="DS113350">
    <property type="protein sequence ID" value="EAY09806.1"/>
    <property type="molecule type" value="Genomic_DNA"/>
</dbReference>
<proteinExistence type="predicted"/>
<sequence length="98" mass="10630">MNEDLSKSVKTVKNPFYIVNDALNDGDAVTVKLTCADSSKECKIHVIQESISGLQWQSYVTALSNGEITFNKKEIGKAISFASSNTIKVKGAPVCTFI</sequence>
<dbReference type="VEuPathDB" id="TrichDB:TVAG_138000"/>
<dbReference type="VEuPathDB" id="TrichDB:TVAGG3_0269580"/>
<evidence type="ECO:0000313" key="2">
    <source>
        <dbReference type="Proteomes" id="UP000001542"/>
    </source>
</evidence>